<gene>
    <name evidence="1" type="ORF">TARRARE_27</name>
</gene>
<proteinExistence type="predicted"/>
<name>A0AAF0D4Z3_9CAUD</name>
<evidence type="ECO:0000313" key="2">
    <source>
        <dbReference type="Proteomes" id="UP001222071"/>
    </source>
</evidence>
<dbReference type="Proteomes" id="UP001222071">
    <property type="component" value="Segment"/>
</dbReference>
<keyword evidence="2" id="KW-1185">Reference proteome</keyword>
<organism evidence="1 2">
    <name type="scientific">Escherichia phage vB_Ec_Tarrare</name>
    <dbReference type="NCBI Taxonomy" id="3032379"/>
    <lineage>
        <taxon>Viruses</taxon>
        <taxon>Duplodnaviria</taxon>
        <taxon>Heunggongvirae</taxon>
        <taxon>Uroviricota</taxon>
        <taxon>Caudoviricetes</taxon>
        <taxon>Autographivirales</taxon>
        <taxon>Autotranscriptaviridae</taxon>
        <taxon>Studiervirinae</taxon>
        <taxon>Rindgevirus</taxon>
        <taxon>Rindgevirus tarrare</taxon>
    </lineage>
</organism>
<evidence type="ECO:0000313" key="1">
    <source>
        <dbReference type="EMBL" id="WEU68273.1"/>
    </source>
</evidence>
<sequence length="132" mass="15109">MSYSCIEAESRYLATMWTVARLGLPEGFAGPVTYSLYVDEIMDSAEYEEIFVLDSEGRKVAYFSWCVSNDIHHKGDILDVTNVVINPDEDSLALRKFLAKRFKTLAELNDCTWVSRCVHEDDGSIRNIFKRV</sequence>
<reference evidence="1" key="1">
    <citation type="submission" date="2023-02" db="EMBL/GenBank/DDBJ databases">
        <authorList>
            <person name="Veilleux F.I."/>
            <person name="Ayyash I.E."/>
            <person name="Page S.T."/>
        </authorList>
    </citation>
    <scope>NUCLEOTIDE SEQUENCE</scope>
</reference>
<accession>A0AAF0D4Z3</accession>
<protein>
    <submittedName>
        <fullName evidence="1">Uncharacterized protein</fullName>
    </submittedName>
</protein>
<dbReference type="EMBL" id="OQ507919">
    <property type="protein sequence ID" value="WEU68273.1"/>
    <property type="molecule type" value="Genomic_DNA"/>
</dbReference>